<keyword evidence="3" id="KW-1003">Cell membrane</keyword>
<dbReference type="PANTHER" id="PTHR30614">
    <property type="entry name" value="MEMBRANE COMPONENT OF AMINO ACID ABC TRANSPORTER"/>
    <property type="match status" value="1"/>
</dbReference>
<feature type="domain" description="ABC transmembrane type-1" evidence="9">
    <location>
        <begin position="15"/>
        <end position="207"/>
    </location>
</feature>
<dbReference type="InterPro" id="IPR000515">
    <property type="entry name" value="MetI-like"/>
</dbReference>
<dbReference type="NCBIfam" id="TIGR01726">
    <property type="entry name" value="HEQRo_perm_3TM"/>
    <property type="match status" value="1"/>
</dbReference>
<evidence type="ECO:0000313" key="11">
    <source>
        <dbReference type="Proteomes" id="UP001597199"/>
    </source>
</evidence>
<accession>A0ABW4BFY0</accession>
<feature type="transmembrane region" description="Helical" evidence="8">
    <location>
        <begin position="184"/>
        <end position="206"/>
    </location>
</feature>
<evidence type="ECO:0000256" key="6">
    <source>
        <dbReference type="ARBA" id="ARBA00022989"/>
    </source>
</evidence>
<dbReference type="CDD" id="cd06261">
    <property type="entry name" value="TM_PBP2"/>
    <property type="match status" value="1"/>
</dbReference>
<dbReference type="RefSeq" id="WP_204119197.1">
    <property type="nucleotide sequence ID" value="NZ_BOLV01000012.1"/>
</dbReference>
<dbReference type="PROSITE" id="PS50928">
    <property type="entry name" value="ABC_TM1"/>
    <property type="match status" value="1"/>
</dbReference>
<evidence type="ECO:0000256" key="7">
    <source>
        <dbReference type="ARBA" id="ARBA00023136"/>
    </source>
</evidence>
<dbReference type="Gene3D" id="1.10.3720.10">
    <property type="entry name" value="MetI-like"/>
    <property type="match status" value="1"/>
</dbReference>
<keyword evidence="6 8" id="KW-1133">Transmembrane helix</keyword>
<feature type="transmembrane region" description="Helical" evidence="8">
    <location>
        <begin position="54"/>
        <end position="79"/>
    </location>
</feature>
<evidence type="ECO:0000256" key="4">
    <source>
        <dbReference type="ARBA" id="ARBA00022692"/>
    </source>
</evidence>
<keyword evidence="7 8" id="KW-0472">Membrane</keyword>
<dbReference type="Pfam" id="PF00528">
    <property type="entry name" value="BPD_transp_1"/>
    <property type="match status" value="1"/>
</dbReference>
<proteinExistence type="inferred from homology"/>
<dbReference type="PANTHER" id="PTHR30614:SF0">
    <property type="entry name" value="L-CYSTINE TRANSPORT SYSTEM PERMEASE PROTEIN TCYL"/>
    <property type="match status" value="1"/>
</dbReference>
<comment type="similarity">
    <text evidence="8">Belongs to the binding-protein-dependent transport system permease family.</text>
</comment>
<evidence type="ECO:0000256" key="2">
    <source>
        <dbReference type="ARBA" id="ARBA00022448"/>
    </source>
</evidence>
<evidence type="ECO:0000256" key="1">
    <source>
        <dbReference type="ARBA" id="ARBA00004651"/>
    </source>
</evidence>
<dbReference type="SUPFAM" id="SSF161098">
    <property type="entry name" value="MetI-like"/>
    <property type="match status" value="1"/>
</dbReference>
<dbReference type="InterPro" id="IPR035906">
    <property type="entry name" value="MetI-like_sf"/>
</dbReference>
<organism evidence="10 11">
    <name type="scientific">Lacticaseibacillus suilingensis</name>
    <dbReference type="NCBI Taxonomy" id="2799577"/>
    <lineage>
        <taxon>Bacteria</taxon>
        <taxon>Bacillati</taxon>
        <taxon>Bacillota</taxon>
        <taxon>Bacilli</taxon>
        <taxon>Lactobacillales</taxon>
        <taxon>Lactobacillaceae</taxon>
        <taxon>Lacticaseibacillus</taxon>
    </lineage>
</organism>
<dbReference type="InterPro" id="IPR043429">
    <property type="entry name" value="ArtM/GltK/GlnP/TcyL/YhdX-like"/>
</dbReference>
<evidence type="ECO:0000256" key="5">
    <source>
        <dbReference type="ARBA" id="ARBA00022970"/>
    </source>
</evidence>
<reference evidence="11" key="1">
    <citation type="journal article" date="2019" name="Int. J. Syst. Evol. Microbiol.">
        <title>The Global Catalogue of Microorganisms (GCM) 10K type strain sequencing project: providing services to taxonomists for standard genome sequencing and annotation.</title>
        <authorList>
            <consortium name="The Broad Institute Genomics Platform"/>
            <consortium name="The Broad Institute Genome Sequencing Center for Infectious Disease"/>
            <person name="Wu L."/>
            <person name="Ma J."/>
        </authorList>
    </citation>
    <scope>NUCLEOTIDE SEQUENCE [LARGE SCALE GENOMIC DNA]</scope>
    <source>
        <strain evidence="11">CCM 9110</strain>
    </source>
</reference>
<comment type="subcellular location">
    <subcellularLocation>
        <location evidence="1 8">Cell membrane</location>
        <topology evidence="1 8">Multi-pass membrane protein</topology>
    </subcellularLocation>
</comment>
<feature type="transmembrane region" description="Helical" evidence="8">
    <location>
        <begin position="85"/>
        <end position="105"/>
    </location>
</feature>
<comment type="caution">
    <text evidence="10">The sequence shown here is derived from an EMBL/GenBank/DDBJ whole genome shotgun (WGS) entry which is preliminary data.</text>
</comment>
<keyword evidence="2 8" id="KW-0813">Transport</keyword>
<keyword evidence="11" id="KW-1185">Reference proteome</keyword>
<evidence type="ECO:0000256" key="8">
    <source>
        <dbReference type="RuleBase" id="RU363032"/>
    </source>
</evidence>
<name>A0ABW4BFY0_9LACO</name>
<dbReference type="EMBL" id="JBHTOA010000032">
    <property type="protein sequence ID" value="MFD1399425.1"/>
    <property type="molecule type" value="Genomic_DNA"/>
</dbReference>
<evidence type="ECO:0000259" key="9">
    <source>
        <dbReference type="PROSITE" id="PS50928"/>
    </source>
</evidence>
<keyword evidence="5" id="KW-0029">Amino-acid transport</keyword>
<dbReference type="Proteomes" id="UP001597199">
    <property type="component" value="Unassembled WGS sequence"/>
</dbReference>
<protein>
    <submittedName>
        <fullName evidence="10">Amino acid ABC transporter permease</fullName>
    </submittedName>
</protein>
<keyword evidence="4 8" id="KW-0812">Transmembrane</keyword>
<evidence type="ECO:0000313" key="10">
    <source>
        <dbReference type="EMBL" id="MFD1399425.1"/>
    </source>
</evidence>
<dbReference type="InterPro" id="IPR010065">
    <property type="entry name" value="AA_ABC_transptr_permease_3TM"/>
</dbReference>
<feature type="transmembrane region" description="Helical" evidence="8">
    <location>
        <begin position="20"/>
        <end position="42"/>
    </location>
</feature>
<gene>
    <name evidence="10" type="ORF">ACFQ41_08885</name>
</gene>
<sequence>MDYVISILPALLSGVQMTLAVFAITLLGAIPLGMIVAVGLLYRGKNPLAVAGKGLLNGYIWLFRGTPLLLQLIFVFYGLPLVHIVFDRFSAVIFTFILNYAAYFAEIYRGGFGAIEEGQFEAASVLNLTRWQTLRYVVIPQVLKVVLPSMGNEVINLVKDSSLVYVIGLGDLLRAGEVATARDVTLVPLVLVALLYLIMTLVLTLLQRRVEKAFSYYK</sequence>
<evidence type="ECO:0000256" key="3">
    <source>
        <dbReference type="ARBA" id="ARBA00022475"/>
    </source>
</evidence>